<name>A0A7R9F7E8_9NEOP</name>
<proteinExistence type="predicted"/>
<organism evidence="1">
    <name type="scientific">Timema bartmani</name>
    <dbReference type="NCBI Taxonomy" id="61472"/>
    <lineage>
        <taxon>Eukaryota</taxon>
        <taxon>Metazoa</taxon>
        <taxon>Ecdysozoa</taxon>
        <taxon>Arthropoda</taxon>
        <taxon>Hexapoda</taxon>
        <taxon>Insecta</taxon>
        <taxon>Pterygota</taxon>
        <taxon>Neoptera</taxon>
        <taxon>Polyneoptera</taxon>
        <taxon>Phasmatodea</taxon>
        <taxon>Timematodea</taxon>
        <taxon>Timematoidea</taxon>
        <taxon>Timematidae</taxon>
        <taxon>Timema</taxon>
    </lineage>
</organism>
<sequence>MYRSYLLAINNNAGGINVRIVWSDLPAPIHQLGQACAFNWHSVWTIPARHYLLGQISSNFVSSCTVVHARAYSLLAQAAAKVTAA</sequence>
<gene>
    <name evidence="1" type="ORF">TBIB3V08_LOCUS10531</name>
</gene>
<dbReference type="AlphaFoldDB" id="A0A7R9F7E8"/>
<protein>
    <submittedName>
        <fullName evidence="1">Uncharacterized protein</fullName>
    </submittedName>
</protein>
<accession>A0A7R9F7E8</accession>
<dbReference type="EMBL" id="OD569742">
    <property type="protein sequence ID" value="CAD7448244.1"/>
    <property type="molecule type" value="Genomic_DNA"/>
</dbReference>
<evidence type="ECO:0000313" key="1">
    <source>
        <dbReference type="EMBL" id="CAD7448244.1"/>
    </source>
</evidence>
<reference evidence="1" key="1">
    <citation type="submission" date="2020-11" db="EMBL/GenBank/DDBJ databases">
        <authorList>
            <person name="Tran Van P."/>
        </authorList>
    </citation>
    <scope>NUCLEOTIDE SEQUENCE</scope>
</reference>